<dbReference type="Pfam" id="PF02213">
    <property type="entry name" value="GYF"/>
    <property type="match status" value="1"/>
</dbReference>
<reference evidence="3 4" key="1">
    <citation type="submission" date="2013-11" db="EMBL/GenBank/DDBJ databases">
        <title>Draft genome of the bovine lungworm Dictyocaulus viviparus.</title>
        <authorList>
            <person name="Mitreva M."/>
        </authorList>
    </citation>
    <scope>NUCLEOTIDE SEQUENCE [LARGE SCALE GENOMIC DNA]</scope>
    <source>
        <strain evidence="3 4">HannoverDv2000</strain>
    </source>
</reference>
<dbReference type="PANTHER" id="PTHR14445:SF36">
    <property type="entry name" value="FI03272P-RELATED"/>
    <property type="match status" value="1"/>
</dbReference>
<dbReference type="AlphaFoldDB" id="A0A0D8XIH6"/>
<dbReference type="PROSITE" id="PS50829">
    <property type="entry name" value="GYF"/>
    <property type="match status" value="1"/>
</dbReference>
<feature type="compositionally biased region" description="Polar residues" evidence="1">
    <location>
        <begin position="872"/>
        <end position="884"/>
    </location>
</feature>
<dbReference type="STRING" id="29172.A0A0D8XIH6"/>
<accession>A0A0D8XIH6</accession>
<feature type="region of interest" description="Disordered" evidence="1">
    <location>
        <begin position="420"/>
        <end position="507"/>
    </location>
</feature>
<feature type="compositionally biased region" description="Polar residues" evidence="1">
    <location>
        <begin position="945"/>
        <end position="972"/>
    </location>
</feature>
<feature type="compositionally biased region" description="Polar residues" evidence="1">
    <location>
        <begin position="231"/>
        <end position="256"/>
    </location>
</feature>
<feature type="compositionally biased region" description="Basic and acidic residues" evidence="1">
    <location>
        <begin position="764"/>
        <end position="813"/>
    </location>
</feature>
<name>A0A0D8XIH6_DICVI</name>
<feature type="region of interest" description="Disordered" evidence="1">
    <location>
        <begin position="1004"/>
        <end position="1032"/>
    </location>
</feature>
<feature type="compositionally biased region" description="Basic and acidic residues" evidence="1">
    <location>
        <begin position="378"/>
        <end position="387"/>
    </location>
</feature>
<feature type="domain" description="GYF" evidence="2">
    <location>
        <begin position="544"/>
        <end position="592"/>
    </location>
</feature>
<feature type="compositionally biased region" description="Polar residues" evidence="1">
    <location>
        <begin position="479"/>
        <end position="507"/>
    </location>
</feature>
<feature type="region of interest" description="Disordered" evidence="1">
    <location>
        <begin position="177"/>
        <end position="287"/>
    </location>
</feature>
<proteinExistence type="predicted"/>
<keyword evidence="4" id="KW-1185">Reference proteome</keyword>
<reference evidence="4" key="2">
    <citation type="journal article" date="2016" name="Sci. Rep.">
        <title>Dictyocaulus viviparus genome, variome and transcriptome elucidate lungworm biology and support future intervention.</title>
        <authorList>
            <person name="McNulty S.N."/>
            <person name="Strube C."/>
            <person name="Rosa B.A."/>
            <person name="Martin J.C."/>
            <person name="Tyagi R."/>
            <person name="Choi Y.J."/>
            <person name="Wang Q."/>
            <person name="Hallsworth Pepin K."/>
            <person name="Zhang X."/>
            <person name="Ozersky P."/>
            <person name="Wilson R.K."/>
            <person name="Sternberg P.W."/>
            <person name="Gasser R.B."/>
            <person name="Mitreva M."/>
        </authorList>
    </citation>
    <scope>NUCLEOTIDE SEQUENCE [LARGE SCALE GENOMIC DNA]</scope>
    <source>
        <strain evidence="4">HannoverDv2000</strain>
    </source>
</reference>
<feature type="compositionally biased region" description="Basic and acidic residues" evidence="1">
    <location>
        <begin position="441"/>
        <end position="461"/>
    </location>
</feature>
<feature type="compositionally biased region" description="Polar residues" evidence="1">
    <location>
        <begin position="205"/>
        <end position="220"/>
    </location>
</feature>
<gene>
    <name evidence="3" type="ORF">DICVIV_10406</name>
</gene>
<feature type="compositionally biased region" description="Polar residues" evidence="1">
    <location>
        <begin position="1020"/>
        <end position="1032"/>
    </location>
</feature>
<organism evidence="3 4">
    <name type="scientific">Dictyocaulus viviparus</name>
    <name type="common">Bovine lungworm</name>
    <dbReference type="NCBI Taxonomy" id="29172"/>
    <lineage>
        <taxon>Eukaryota</taxon>
        <taxon>Metazoa</taxon>
        <taxon>Ecdysozoa</taxon>
        <taxon>Nematoda</taxon>
        <taxon>Chromadorea</taxon>
        <taxon>Rhabditida</taxon>
        <taxon>Rhabditina</taxon>
        <taxon>Rhabditomorpha</taxon>
        <taxon>Strongyloidea</taxon>
        <taxon>Metastrongylidae</taxon>
        <taxon>Dictyocaulus</taxon>
    </lineage>
</organism>
<feature type="region of interest" description="Disordered" evidence="1">
    <location>
        <begin position="935"/>
        <end position="972"/>
    </location>
</feature>
<dbReference type="GO" id="GO:0005829">
    <property type="term" value="C:cytosol"/>
    <property type="evidence" value="ECO:0007669"/>
    <property type="project" value="TreeGrafter"/>
</dbReference>
<dbReference type="EMBL" id="KN716546">
    <property type="protein sequence ID" value="KJH43574.1"/>
    <property type="molecule type" value="Genomic_DNA"/>
</dbReference>
<protein>
    <submittedName>
        <fullName evidence="3">GYF domain protein</fullName>
    </submittedName>
</protein>
<dbReference type="InterPro" id="IPR035445">
    <property type="entry name" value="GYF-like_dom_sf"/>
</dbReference>
<dbReference type="Gene3D" id="3.30.1490.40">
    <property type="match status" value="1"/>
</dbReference>
<dbReference type="PANTHER" id="PTHR14445">
    <property type="entry name" value="GRB10 INTERACTING GYF PROTEIN"/>
    <property type="match status" value="1"/>
</dbReference>
<dbReference type="InterPro" id="IPR051640">
    <property type="entry name" value="GRB10-interact_GYF"/>
</dbReference>
<feature type="region of interest" description="Disordered" evidence="1">
    <location>
        <begin position="343"/>
        <end position="395"/>
    </location>
</feature>
<feature type="compositionally biased region" description="Gly residues" evidence="1">
    <location>
        <begin position="191"/>
        <end position="203"/>
    </location>
</feature>
<dbReference type="SUPFAM" id="SSF55277">
    <property type="entry name" value="GYF domain"/>
    <property type="match status" value="1"/>
</dbReference>
<evidence type="ECO:0000256" key="1">
    <source>
        <dbReference type="SAM" id="MobiDB-lite"/>
    </source>
</evidence>
<evidence type="ECO:0000313" key="4">
    <source>
        <dbReference type="Proteomes" id="UP000053766"/>
    </source>
</evidence>
<feature type="region of interest" description="Disordered" evidence="1">
    <location>
        <begin position="764"/>
        <end position="903"/>
    </location>
</feature>
<dbReference type="SMART" id="SM00444">
    <property type="entry name" value="GYF"/>
    <property type="match status" value="1"/>
</dbReference>
<evidence type="ECO:0000259" key="2">
    <source>
        <dbReference type="PROSITE" id="PS50829"/>
    </source>
</evidence>
<dbReference type="Proteomes" id="UP000053766">
    <property type="component" value="Unassembled WGS sequence"/>
</dbReference>
<dbReference type="OrthoDB" id="48509at2759"/>
<sequence>MNITLHRHFLSHDQFDDASQSSYWQPSANQSLPLIMSSTSPVATAPAVDSVQQNSFHPSWFVVWTRKIRSTFNGGTSGVAVRGTKSPPDNTLAAPVFVKNRYGREDLLALMGDASGHPAPEGLQNCPFYVEEALQPIVCYPLSDLEQRRETSFIYKVHTFTAKHQFVEGNGSLSHAERASVASGASHTGSTDGGTAGQKGSTGGWTSVKQWNRNHLSSAAPQKGIGATRTYLPSNRSGRGDGVNNSQDNIQMNSFGQKFANRGRGAPQARVGGGSHSNFNSRAQGLYDPRDPKGYDCGYNSNGASGSYTLCLYFLADRPRHRIRSTSEEAEVVGEGGWTSTLPVKQGWNNHSKDVNQPHMWASGQGDSTPSISETPEESVRKSESGRMPEWMEDGEDQDKTFSFIYVDYQWVFLRESGDDTTSATGSFDEQGRFQKKHHRSVDQTQDKAVKVDGDRREKQQSAKVENYGVVSGVERSTDSQQMPRESDSSSGQSHILNSEAESSRNYSNVLSHAEAVGYHPSVPSHQSIGSTSPVMSSTMRRSTTQFYYLDPTKQERGPFEKIQMESWYKRGYFMEGLEVRRHSETKYRTLGELMQLNGRMTPFDFKDDLSIQPPVTAVFSNPTQPFAALFASGAGNMWSELGSPASMIYSQTGYDPIAVERKVRMEDEQRRILEEQAKMREYQEHLIREMQKQREEQEKQLMEQKLALLKHQEEIERRERELKESAEETKARLEMERLALAEKARQLEEECNAKIQNLEEARKVEEERAEKEKRQIEEDLEKQRIADESLVRQQKIDMERQTKESAEEEARHFCAVNSEKLRTQQAEQQRKQRTAGENSRKNAAAQSANEKGKRSESVKTFEIEEAWQVAPKSSQTAVHNSIEGTAASPPLPLKSNSTKVAPWSAASAITPVKEKSLKEIQEEEERILRAEQAQQVRLRKEQESVNLQSSGTWSNASQRLQWNQPPQQTAAVKTNVKPAWGAVNAEQQKTSCASIWDGPSLQAANKALSSPPKKGAVSSEKSSAKSNPVKASTDSLANEKLAFYVLTKAAKRALGMCEDNSVFLNWVVQRLKQLNSSVEADVEDYVVGYLGDSKAVKEFVREFLQRRSDFRNRGQHAVKDDLSSARGAPVSGNGAGCFSVVQSKKKKNKCARLIVDGSCLGFRATSDPNRVNQGEIETVALTPGQKK</sequence>
<feature type="compositionally biased region" description="Basic and acidic residues" evidence="1">
    <location>
        <begin position="851"/>
        <end position="863"/>
    </location>
</feature>
<evidence type="ECO:0000313" key="3">
    <source>
        <dbReference type="EMBL" id="KJH43574.1"/>
    </source>
</evidence>
<dbReference type="InterPro" id="IPR003169">
    <property type="entry name" value="GYF"/>
</dbReference>